<keyword evidence="1" id="KW-0732">Signal</keyword>
<protein>
    <submittedName>
        <fullName evidence="2">Putative secreted protein</fullName>
    </submittedName>
</protein>
<name>A0A2M4B3Y7_9DIPT</name>
<feature type="signal peptide" evidence="1">
    <location>
        <begin position="1"/>
        <end position="16"/>
    </location>
</feature>
<feature type="chain" id="PRO_5014643205" evidence="1">
    <location>
        <begin position="17"/>
        <end position="84"/>
    </location>
</feature>
<evidence type="ECO:0000313" key="2">
    <source>
        <dbReference type="EMBL" id="MBW47731.1"/>
    </source>
</evidence>
<organism evidence="2">
    <name type="scientific">Anopheles triannulatus</name>
    <dbReference type="NCBI Taxonomy" id="58253"/>
    <lineage>
        <taxon>Eukaryota</taxon>
        <taxon>Metazoa</taxon>
        <taxon>Ecdysozoa</taxon>
        <taxon>Arthropoda</taxon>
        <taxon>Hexapoda</taxon>
        <taxon>Insecta</taxon>
        <taxon>Pterygota</taxon>
        <taxon>Neoptera</taxon>
        <taxon>Endopterygota</taxon>
        <taxon>Diptera</taxon>
        <taxon>Nematocera</taxon>
        <taxon>Culicoidea</taxon>
        <taxon>Culicidae</taxon>
        <taxon>Anophelinae</taxon>
        <taxon>Anopheles</taxon>
    </lineage>
</organism>
<proteinExistence type="predicted"/>
<accession>A0A2M4B3Y7</accession>
<dbReference type="AlphaFoldDB" id="A0A2M4B3Y7"/>
<dbReference type="EMBL" id="GGFK01014410">
    <property type="protein sequence ID" value="MBW47731.1"/>
    <property type="molecule type" value="Transcribed_RNA"/>
</dbReference>
<reference evidence="2" key="1">
    <citation type="submission" date="2018-01" db="EMBL/GenBank/DDBJ databases">
        <title>An insight into the sialome of Amazonian anophelines.</title>
        <authorList>
            <person name="Ribeiro J.M."/>
            <person name="Scarpassa V."/>
            <person name="Calvo E."/>
        </authorList>
    </citation>
    <scope>NUCLEOTIDE SEQUENCE</scope>
    <source>
        <tissue evidence="2">Salivary glands</tissue>
    </source>
</reference>
<sequence>MIHAIVLWSAPAAAAGQATYWHSKIPNIKQSLDRFNAAAQRRNGDELSQLMNLFVIRVEPALWTRTRDTTDEITVHRERDTDIA</sequence>
<evidence type="ECO:0000256" key="1">
    <source>
        <dbReference type="SAM" id="SignalP"/>
    </source>
</evidence>